<keyword evidence="1" id="KW-0732">Signal</keyword>
<reference evidence="2 3" key="1">
    <citation type="submission" date="2020-08" db="EMBL/GenBank/DDBJ databases">
        <title>Studying the diversity of plant-associated saprophytic bacteria and their role in host health and plant-pathogen interactions.</title>
        <authorList>
            <person name="Potnis N."/>
        </authorList>
    </citation>
    <scope>NUCLEOTIDE SEQUENCE [LARGE SCALE GENOMIC DNA]</scope>
    <source>
        <strain evidence="2 3">F16</strain>
    </source>
</reference>
<dbReference type="EMBL" id="JACHNS010000005">
    <property type="protein sequence ID" value="MBB4594364.1"/>
    <property type="molecule type" value="Genomic_DNA"/>
</dbReference>
<feature type="chain" id="PRO_5047444786" description="Acid phosphatase" evidence="1">
    <location>
        <begin position="28"/>
        <end position="87"/>
    </location>
</feature>
<dbReference type="Proteomes" id="UP000554726">
    <property type="component" value="Unassembled WGS sequence"/>
</dbReference>
<gene>
    <name evidence="2" type="ORF">FHR60_003057</name>
</gene>
<keyword evidence="3" id="KW-1185">Reference proteome</keyword>
<comment type="caution">
    <text evidence="2">The sequence shown here is derived from an EMBL/GenBank/DDBJ whole genome shotgun (WGS) entry which is preliminary data.</text>
</comment>
<proteinExistence type="predicted"/>
<dbReference type="RefSeq" id="WP_184441503.1">
    <property type="nucleotide sequence ID" value="NZ_JACHNS010000005.1"/>
</dbReference>
<organism evidence="2 3">
    <name type="scientific">Xanthomonas cannabis</name>
    <dbReference type="NCBI Taxonomy" id="1885674"/>
    <lineage>
        <taxon>Bacteria</taxon>
        <taxon>Pseudomonadati</taxon>
        <taxon>Pseudomonadota</taxon>
        <taxon>Gammaproteobacteria</taxon>
        <taxon>Lysobacterales</taxon>
        <taxon>Lysobacteraceae</taxon>
        <taxon>Xanthomonas</taxon>
    </lineage>
</organism>
<evidence type="ECO:0008006" key="4">
    <source>
        <dbReference type="Google" id="ProtNLM"/>
    </source>
</evidence>
<evidence type="ECO:0000256" key="1">
    <source>
        <dbReference type="SAM" id="SignalP"/>
    </source>
</evidence>
<feature type="signal peptide" evidence="1">
    <location>
        <begin position="1"/>
        <end position="27"/>
    </location>
</feature>
<accession>A0ABR6JNH3</accession>
<sequence>MSLKTLLSYASAFAAVIASLLWYKASAAEVSHDPDDPDDKATVIFFNGDHCWDVIATAELQTKWNKRAALAASIAAIIQSVSSVYPD</sequence>
<evidence type="ECO:0000313" key="3">
    <source>
        <dbReference type="Proteomes" id="UP000554726"/>
    </source>
</evidence>
<evidence type="ECO:0000313" key="2">
    <source>
        <dbReference type="EMBL" id="MBB4594364.1"/>
    </source>
</evidence>
<protein>
    <recommendedName>
        <fullName evidence="4">Acid phosphatase</fullName>
    </recommendedName>
</protein>
<name>A0ABR6JNH3_9XANT</name>